<dbReference type="Pfam" id="PF08059">
    <property type="entry name" value="SEP"/>
    <property type="match status" value="1"/>
</dbReference>
<dbReference type="PROSITE" id="PS51399">
    <property type="entry name" value="SEP"/>
    <property type="match status" value="1"/>
</dbReference>
<evidence type="ECO:0000313" key="14">
    <source>
        <dbReference type="Proteomes" id="UP000186817"/>
    </source>
</evidence>
<keyword evidence="2" id="KW-0963">Cytoplasm</keyword>
<dbReference type="PANTHER" id="PTHR23333:SF4">
    <property type="entry name" value="UBX DOMAIN-CONTAINING PROTEIN 11"/>
    <property type="match status" value="1"/>
</dbReference>
<comment type="caution">
    <text evidence="13">The sequence shown here is derived from an EMBL/GenBank/DDBJ whole genome shotgun (WGS) entry which is preliminary data.</text>
</comment>
<dbReference type="Proteomes" id="UP000186817">
    <property type="component" value="Unassembled WGS sequence"/>
</dbReference>
<dbReference type="SUPFAM" id="SSF102848">
    <property type="entry name" value="NSFL1 (p97 ATPase) cofactor p47, SEP domain"/>
    <property type="match status" value="1"/>
</dbReference>
<feature type="coiled-coil region" evidence="10">
    <location>
        <begin position="149"/>
        <end position="176"/>
    </location>
</feature>
<evidence type="ECO:0000256" key="8">
    <source>
        <dbReference type="ARBA" id="ARBA00075811"/>
    </source>
</evidence>
<evidence type="ECO:0000256" key="10">
    <source>
        <dbReference type="SAM" id="Coils"/>
    </source>
</evidence>
<feature type="compositionally biased region" description="Basic and acidic residues" evidence="11">
    <location>
        <begin position="51"/>
        <end position="60"/>
    </location>
</feature>
<protein>
    <recommendedName>
        <fullName evidence="7">UBX domain-containing protein 11</fullName>
    </recommendedName>
    <alternativeName>
        <fullName evidence="9">Socius</fullName>
    </alternativeName>
    <alternativeName>
        <fullName evidence="8">UBX domain-containing protein 5</fullName>
    </alternativeName>
</protein>
<feature type="compositionally biased region" description="Acidic residues" evidence="11">
    <location>
        <begin position="180"/>
        <end position="196"/>
    </location>
</feature>
<feature type="region of interest" description="Disordered" evidence="11">
    <location>
        <begin position="1"/>
        <end position="105"/>
    </location>
</feature>
<evidence type="ECO:0000256" key="11">
    <source>
        <dbReference type="SAM" id="MobiDB-lite"/>
    </source>
</evidence>
<dbReference type="AlphaFoldDB" id="A0A1Q9DM13"/>
<organism evidence="13 14">
    <name type="scientific">Symbiodinium microadriaticum</name>
    <name type="common">Dinoflagellate</name>
    <name type="synonym">Zooxanthella microadriatica</name>
    <dbReference type="NCBI Taxonomy" id="2951"/>
    <lineage>
        <taxon>Eukaryota</taxon>
        <taxon>Sar</taxon>
        <taxon>Alveolata</taxon>
        <taxon>Dinophyceae</taxon>
        <taxon>Suessiales</taxon>
        <taxon>Symbiodiniaceae</taxon>
        <taxon>Symbiodinium</taxon>
    </lineage>
</organism>
<dbReference type="InterPro" id="IPR036241">
    <property type="entry name" value="NSFL1C_SEP_dom_sf"/>
</dbReference>
<dbReference type="EMBL" id="LSRX01000476">
    <property type="protein sequence ID" value="OLP96205.1"/>
    <property type="molecule type" value="Genomic_DNA"/>
</dbReference>
<evidence type="ECO:0000256" key="6">
    <source>
        <dbReference type="ARBA" id="ARBA00062345"/>
    </source>
</evidence>
<evidence type="ECO:0000256" key="5">
    <source>
        <dbReference type="ARBA" id="ARBA00059434"/>
    </source>
</evidence>
<dbReference type="GO" id="GO:0043130">
    <property type="term" value="F:ubiquitin binding"/>
    <property type="evidence" value="ECO:0007669"/>
    <property type="project" value="TreeGrafter"/>
</dbReference>
<evidence type="ECO:0000256" key="7">
    <source>
        <dbReference type="ARBA" id="ARBA00073759"/>
    </source>
</evidence>
<comment type="function">
    <text evidence="5">May be involved in the reorganization of actin cytoskeleton mediated by RND1, RND2 and RND3. Promotes RHOA activation mediated by GNA12 and GNA13.</text>
</comment>
<feature type="domain" description="SEP" evidence="12">
    <location>
        <begin position="293"/>
        <end position="357"/>
    </location>
</feature>
<evidence type="ECO:0000256" key="1">
    <source>
        <dbReference type="ARBA" id="ARBA00004245"/>
    </source>
</evidence>
<dbReference type="FunFam" id="3.30.420.210:FF:000003">
    <property type="entry name" value="UBX domain protein 11"/>
    <property type="match status" value="1"/>
</dbReference>
<dbReference type="OrthoDB" id="433524at2759"/>
<dbReference type="GO" id="GO:0043161">
    <property type="term" value="P:proteasome-mediated ubiquitin-dependent protein catabolic process"/>
    <property type="evidence" value="ECO:0007669"/>
    <property type="project" value="TreeGrafter"/>
</dbReference>
<gene>
    <name evidence="13" type="primary">UBXN11</name>
    <name evidence="13" type="ORF">AK812_SmicGene21596</name>
</gene>
<evidence type="ECO:0000256" key="4">
    <source>
        <dbReference type="ARBA" id="ARBA00023212"/>
    </source>
</evidence>
<keyword evidence="14" id="KW-1185">Reference proteome</keyword>
<evidence type="ECO:0000259" key="12">
    <source>
        <dbReference type="PROSITE" id="PS51399"/>
    </source>
</evidence>
<evidence type="ECO:0000256" key="3">
    <source>
        <dbReference type="ARBA" id="ARBA00023054"/>
    </source>
</evidence>
<comment type="subcellular location">
    <subcellularLocation>
        <location evidence="1">Cytoplasm</location>
        <location evidence="1">Cytoskeleton</location>
    </subcellularLocation>
</comment>
<keyword evidence="3 10" id="KW-0175">Coiled coil</keyword>
<evidence type="ECO:0000256" key="9">
    <source>
        <dbReference type="ARBA" id="ARBA00081109"/>
    </source>
</evidence>
<dbReference type="InterPro" id="IPR012989">
    <property type="entry name" value="SEP_domain"/>
</dbReference>
<evidence type="ECO:0000256" key="2">
    <source>
        <dbReference type="ARBA" id="ARBA00022490"/>
    </source>
</evidence>
<dbReference type="Gene3D" id="3.30.420.210">
    <property type="entry name" value="SEP domain"/>
    <property type="match status" value="1"/>
</dbReference>
<accession>A0A1Q9DM13</accession>
<comment type="subunit">
    <text evidence="6">Interacts with GNA12, GNA13, RND1, RND2 and RND3.</text>
</comment>
<name>A0A1Q9DM13_SYMMI</name>
<feature type="compositionally biased region" description="Low complexity" evidence="11">
    <location>
        <begin position="61"/>
        <end position="70"/>
    </location>
</feature>
<proteinExistence type="predicted"/>
<keyword evidence="4" id="KW-0206">Cytoskeleton</keyword>
<reference evidence="13 14" key="1">
    <citation type="submission" date="2016-02" db="EMBL/GenBank/DDBJ databases">
        <title>Genome analysis of coral dinoflagellate symbionts highlights evolutionary adaptations to a symbiotic lifestyle.</title>
        <authorList>
            <person name="Aranda M."/>
            <person name="Li Y."/>
            <person name="Liew Y.J."/>
            <person name="Baumgarten S."/>
            <person name="Simakov O."/>
            <person name="Wilson M."/>
            <person name="Piel J."/>
            <person name="Ashoor H."/>
            <person name="Bougouffa S."/>
            <person name="Bajic V.B."/>
            <person name="Ryu T."/>
            <person name="Ravasi T."/>
            <person name="Bayer T."/>
            <person name="Micklem G."/>
            <person name="Kim H."/>
            <person name="Bhak J."/>
            <person name="Lajeunesse T.C."/>
            <person name="Voolstra C.R."/>
        </authorList>
    </citation>
    <scope>NUCLEOTIDE SEQUENCE [LARGE SCALE GENOMIC DNA]</scope>
    <source>
        <strain evidence="13 14">CCMP2467</strain>
    </source>
</reference>
<evidence type="ECO:0000313" key="13">
    <source>
        <dbReference type="EMBL" id="OLP96205.1"/>
    </source>
</evidence>
<dbReference type="GO" id="GO:0005856">
    <property type="term" value="C:cytoskeleton"/>
    <property type="evidence" value="ECO:0007669"/>
    <property type="project" value="UniProtKB-SubCell"/>
</dbReference>
<dbReference type="PANTHER" id="PTHR23333">
    <property type="entry name" value="UBX DOMAIN CONTAINING PROTEIN"/>
    <property type="match status" value="1"/>
</dbReference>
<sequence length="416" mass="45108">MASHEVVDWHPPAGDWMVSDPPDGMPETSAAGGVNQTPSDPGSAARVQENLLRRQRERSLSRPSSRGLATPPLPTAGTGGPGASQEAQAAVLTRPGPRPLLPRFFPNNSAWRPVVSPAKASSSSAPATNPGKDLLASMQARLSHVERLNQHQAAKLAKLSQEVDALRAENSILRQSVLEADPEVSDAEDGDGDEDLQTLRRERDQYREQVLAMTKFLHDYGLTWVGDKEQEEETAQLNESLAEKLSRPTSAQVDVQVMCARVEELNALVRQEGAKVVSNRVGGAIHARLATDQAPLPLSFFQDGVKLGRCNFQPFGSRAAQQLLQDILDGYFPYELKEEYPDGVMLKVVDRVAVTFAVWQKEYASADPDLDARGDRLAMGGRVLNAPTVTSSEKVLRAGQICEVGNDGLQGPVQLD</sequence>
<feature type="region of interest" description="Disordered" evidence="11">
    <location>
        <begin position="177"/>
        <end position="196"/>
    </location>
</feature>